<sequence>MAVDVVVFGTTAPSSGCGCCSTACCDPRQSMEKEAGGLKGSLVERFGEGVRFRYVDIMSKEMKDYPEIQKILNRVHLPLTVINGKPSFHGGLSVEKIAGAVSELLK</sequence>
<reference evidence="2" key="1">
    <citation type="submission" date="2015-01" db="EMBL/GenBank/DDBJ databases">
        <authorList>
            <person name="Manzoor Shahid"/>
            <person name="Zubair Saima"/>
        </authorList>
    </citation>
    <scope>NUCLEOTIDE SEQUENCE [LARGE SCALE GENOMIC DNA]</scope>
    <source>
        <strain evidence="2">Sp3</strain>
    </source>
</reference>
<dbReference type="AlphaFoldDB" id="A0A0B7MEM6"/>
<proteinExistence type="predicted"/>
<protein>
    <recommendedName>
        <fullName evidence="3">Thioredoxin-like fold domain-containing protein</fullName>
    </recommendedName>
</protein>
<accession>A0A0B7MEM6</accession>
<evidence type="ECO:0000313" key="2">
    <source>
        <dbReference type="Proteomes" id="UP000046155"/>
    </source>
</evidence>
<name>A0A0B7MEM6_9FIRM</name>
<evidence type="ECO:0008006" key="3">
    <source>
        <dbReference type="Google" id="ProtNLM"/>
    </source>
</evidence>
<dbReference type="EMBL" id="CDRZ01000231">
    <property type="protein sequence ID" value="CEO89049.1"/>
    <property type="molecule type" value="Genomic_DNA"/>
</dbReference>
<evidence type="ECO:0000313" key="1">
    <source>
        <dbReference type="EMBL" id="CEO89049.1"/>
    </source>
</evidence>
<gene>
    <name evidence="1" type="ORF">SSCH_350032</name>
</gene>
<dbReference type="Proteomes" id="UP000046155">
    <property type="component" value="Unassembled WGS sequence"/>
</dbReference>
<organism evidence="1 2">
    <name type="scientific">Syntrophaceticus schinkii</name>
    <dbReference type="NCBI Taxonomy" id="499207"/>
    <lineage>
        <taxon>Bacteria</taxon>
        <taxon>Bacillati</taxon>
        <taxon>Bacillota</taxon>
        <taxon>Clostridia</taxon>
        <taxon>Thermoanaerobacterales</taxon>
        <taxon>Thermoanaerobacterales Family III. Incertae Sedis</taxon>
        <taxon>Syntrophaceticus</taxon>
    </lineage>
</organism>
<dbReference type="RefSeq" id="WP_232294313.1">
    <property type="nucleotide sequence ID" value="NZ_CDRZ01000231.1"/>
</dbReference>
<keyword evidence="2" id="KW-1185">Reference proteome</keyword>